<dbReference type="Pfam" id="PF20212">
    <property type="entry name" value="DUF6572"/>
    <property type="match status" value="1"/>
</dbReference>
<dbReference type="RefSeq" id="WP_382232375.1">
    <property type="nucleotide sequence ID" value="NZ_JBHTCC010000001.1"/>
</dbReference>
<evidence type="ECO:0000313" key="1">
    <source>
        <dbReference type="EMBL" id="MFC7297204.1"/>
    </source>
</evidence>
<sequence length="116" mass="12849">MTDERINLIESIIIDREFGICTLNIVDPLPWIGDEDHLANLQAKINNSLQYIESSEIFVAYPSSRGMDLAIHVQFIYAPNQDAQHFLAEAQSVLDDAGYALTYGPLGSDYASDAAE</sequence>
<proteinExistence type="predicted"/>
<reference evidence="2" key="1">
    <citation type="journal article" date="2019" name="Int. J. Syst. Evol. Microbiol.">
        <title>The Global Catalogue of Microorganisms (GCM) 10K type strain sequencing project: providing services to taxonomists for standard genome sequencing and annotation.</title>
        <authorList>
            <consortium name="The Broad Institute Genomics Platform"/>
            <consortium name="The Broad Institute Genome Sequencing Center for Infectious Disease"/>
            <person name="Wu L."/>
            <person name="Ma J."/>
        </authorList>
    </citation>
    <scope>NUCLEOTIDE SEQUENCE [LARGE SCALE GENOMIC DNA]</scope>
    <source>
        <strain evidence="2">CCUG 36956</strain>
    </source>
</reference>
<name>A0ABW2J262_9BURK</name>
<comment type="caution">
    <text evidence="1">The sequence shown here is derived from an EMBL/GenBank/DDBJ whole genome shotgun (WGS) entry which is preliminary data.</text>
</comment>
<organism evidence="1 2">
    <name type="scientific">Herminiimonas aquatilis</name>
    <dbReference type="NCBI Taxonomy" id="345342"/>
    <lineage>
        <taxon>Bacteria</taxon>
        <taxon>Pseudomonadati</taxon>
        <taxon>Pseudomonadota</taxon>
        <taxon>Betaproteobacteria</taxon>
        <taxon>Burkholderiales</taxon>
        <taxon>Oxalobacteraceae</taxon>
        <taxon>Herminiimonas</taxon>
    </lineage>
</organism>
<gene>
    <name evidence="1" type="ORF">ACFQO0_02000</name>
</gene>
<accession>A0ABW2J262</accession>
<dbReference type="InterPro" id="IPR046702">
    <property type="entry name" value="DUF6572"/>
</dbReference>
<dbReference type="EMBL" id="JBHTCC010000001">
    <property type="protein sequence ID" value="MFC7297204.1"/>
    <property type="molecule type" value="Genomic_DNA"/>
</dbReference>
<keyword evidence="2" id="KW-1185">Reference proteome</keyword>
<protein>
    <submittedName>
        <fullName evidence="1">DUF6572 domain-containing protein</fullName>
    </submittedName>
</protein>
<dbReference type="Proteomes" id="UP001596379">
    <property type="component" value="Unassembled WGS sequence"/>
</dbReference>
<evidence type="ECO:0000313" key="2">
    <source>
        <dbReference type="Proteomes" id="UP001596379"/>
    </source>
</evidence>